<evidence type="ECO:0000313" key="2">
    <source>
        <dbReference type="EMBL" id="CAE8736814.1"/>
    </source>
</evidence>
<feature type="region of interest" description="Disordered" evidence="1">
    <location>
        <begin position="21"/>
        <end position="52"/>
    </location>
</feature>
<organism evidence="2 3">
    <name type="scientific">Polarella glacialis</name>
    <name type="common">Dinoflagellate</name>
    <dbReference type="NCBI Taxonomy" id="89957"/>
    <lineage>
        <taxon>Eukaryota</taxon>
        <taxon>Sar</taxon>
        <taxon>Alveolata</taxon>
        <taxon>Dinophyceae</taxon>
        <taxon>Suessiales</taxon>
        <taxon>Suessiaceae</taxon>
        <taxon>Polarella</taxon>
    </lineage>
</organism>
<sequence>MRAEDAVQDLSVRLEHLQQEARSIEEELYGGGRTSHEEPSPESSQRPGRFSRRFRDSAARALEDRFEALEGRLQRLEEGGPGGADTAHPKGYRGTSLGLGDEVVRLQNELDLGLEELREQMAERLHELRPWQETVEQEVRKASAEALQTCNRLADDSLSVSEATQRKMSDLHSWAEQELSVAAVTAAGQFQGQSSEILLPLIAELRAELSQELRELVRSELHKDLASSTLAQDNPRRSEERQPTPRDLSKPGSAGPMPGSSAEGSRCPRPESGASQPPAGIRLGTAQELRTAPPEALDSAGQSEELGGQIWRLGGALRRIVQVLVDLQQQQQPGGTAGARAAAMAADSLAGFSADAMPTHKDPHPLPTRGAEQRHQLILDLYEAKRLASGYVARSVPFLDGEPSSTPSEASAMASWDNHWEEVQDHLKAYEFGPAMVRIMTSICRWVLCAFQDLVHPGDAAKRTPVVPGAQGFREVSVSVGLDLGPATESGQAVPRPLPRSLRDDGSCVRRLDTAIHVCSCSVSRAEQPSPTEQTQQTMLQTFAQKLSSTKLSGSTWWGASSEWPGFALLLAHLVTTCSTPGRNPGVVTCAPKRSDKEVDLMEDDEDQSEDEGRPESDMQLQNPPMEGVCRDAGLETVMALKLNKWRKTNSLTLDEDFAFLFVTYEEALKNAGRGVADAWLIARAATLEDALKNAGRGVADAWLIARAATLEDLPSKAARAYETQLSKPPRSSGASSSSVLGLKPVPKAQLKKRMATDQKSMREAEDKIPKVGWLVEAMKELGLLSTCRPEEEQDRIEALQTRAMRLATNAEAETVRRVEITWSELRVFAAGRKLSIPALTVLQAETFIKKHKAPTRALVALKWIQRNPGFSGPWKEVVTKGSIRGKSVFGLDSNQTAVAEPAMLAALEHQISSAMLAGNAVWCALLSRWMMAVGCTRLRHLKRSEPLRASDSMLHFHCRKGKQLAQRSRFDWSLSATFSTVNFNWAVHFLAQWKQMSALRHKQCGLVFDPETCKPLDSQTVVSICRVALESTAQDVSLLRTYSWRRFAPTIAHYLRFSETEKCALSEWQDKSAIGTANPSAIRYSSAWYAESMRVKLLCAKVLHTIRHRPSWEGISQSEWKEAEEYATNETVAALQDDVRTTWKSREFDLRQVKRFVDGTILCPAYQTEGGCDDQSHPKAHRCAVLLRQGRVCGGYGHGGTACTNQKYQKVAVPTAKARPVQKPSQVDPEVKAEPVKRASQEAQEEEGEKSSLGQRLQEQQAKRRKTGREGNTVYTSASYEGAWGEKGSDGRPGGKGAQRGKASNQSSNHGSYRVADAPTLPIEDMEEQLSRLWLSALPMERNSSEFAGKGITLQVCCFAKHPQEVGGTVIPGAYLVRLELSNPNRRTEEWQAVCRLLAITLFAGESALVHCMAGVHRAATVGTVMRSKLRHETSEVASSWVQRVRNVEIEKVVKQRGLAEWIRSTLASTRLPRRGPPVDQWVAAQAVGSRLHASHASPPQMDQEPLCKWRQKAAHFGSEPLVASSLQEAVGWGRQLCPECRAKLPASLRQQVQHLLRD</sequence>
<name>A0A813LSC4_POLGL</name>
<accession>A0A813LSC4</accession>
<feature type="compositionally biased region" description="Acidic residues" evidence="1">
    <location>
        <begin position="601"/>
        <end position="610"/>
    </location>
</feature>
<evidence type="ECO:0000313" key="3">
    <source>
        <dbReference type="Proteomes" id="UP000626109"/>
    </source>
</evidence>
<protein>
    <recommendedName>
        <fullName evidence="4">Tyrosine specific protein phosphatases domain-containing protein</fullName>
    </recommendedName>
</protein>
<feature type="compositionally biased region" description="Basic and acidic residues" evidence="1">
    <location>
        <begin position="1230"/>
        <end position="1241"/>
    </location>
</feature>
<dbReference type="EMBL" id="CAJNNW010036698">
    <property type="protein sequence ID" value="CAE8736814.1"/>
    <property type="molecule type" value="Genomic_DNA"/>
</dbReference>
<feature type="region of interest" description="Disordered" evidence="1">
    <location>
        <begin position="225"/>
        <end position="280"/>
    </location>
</feature>
<feature type="compositionally biased region" description="Polar residues" evidence="1">
    <location>
        <begin position="1303"/>
        <end position="1312"/>
    </location>
</feature>
<comment type="caution">
    <text evidence="2">The sequence shown here is derived from an EMBL/GenBank/DDBJ whole genome shotgun (WGS) entry which is preliminary data.</text>
</comment>
<feature type="region of interest" description="Disordered" evidence="1">
    <location>
        <begin position="1215"/>
        <end position="1316"/>
    </location>
</feature>
<dbReference type="InterPro" id="IPR029021">
    <property type="entry name" value="Prot-tyrosine_phosphatase-like"/>
</dbReference>
<feature type="region of interest" description="Disordered" evidence="1">
    <location>
        <begin position="590"/>
        <end position="625"/>
    </location>
</feature>
<evidence type="ECO:0008006" key="4">
    <source>
        <dbReference type="Google" id="ProtNLM"/>
    </source>
</evidence>
<dbReference type="Proteomes" id="UP000626109">
    <property type="component" value="Unassembled WGS sequence"/>
</dbReference>
<gene>
    <name evidence="2" type="ORF">PGLA2088_LOCUS48483</name>
</gene>
<feature type="compositionally biased region" description="Basic and acidic residues" evidence="1">
    <location>
        <begin position="234"/>
        <end position="249"/>
    </location>
</feature>
<feature type="region of interest" description="Disordered" evidence="1">
    <location>
        <begin position="76"/>
        <end position="95"/>
    </location>
</feature>
<reference evidence="2" key="1">
    <citation type="submission" date="2021-02" db="EMBL/GenBank/DDBJ databases">
        <authorList>
            <person name="Dougan E. K."/>
            <person name="Rhodes N."/>
            <person name="Thang M."/>
            <person name="Chan C."/>
        </authorList>
    </citation>
    <scope>NUCLEOTIDE SEQUENCE</scope>
</reference>
<proteinExistence type="predicted"/>
<evidence type="ECO:0000256" key="1">
    <source>
        <dbReference type="SAM" id="MobiDB-lite"/>
    </source>
</evidence>
<dbReference type="SUPFAM" id="SSF52799">
    <property type="entry name" value="(Phosphotyrosine protein) phosphatases II"/>
    <property type="match status" value="1"/>
</dbReference>
<dbReference type="Gene3D" id="3.90.190.10">
    <property type="entry name" value="Protein tyrosine phosphatase superfamily"/>
    <property type="match status" value="1"/>
</dbReference>